<dbReference type="Pfam" id="PF00196">
    <property type="entry name" value="GerE"/>
    <property type="match status" value="1"/>
</dbReference>
<dbReference type="GO" id="GO:0006355">
    <property type="term" value="P:regulation of DNA-templated transcription"/>
    <property type="evidence" value="ECO:0007669"/>
    <property type="project" value="InterPro"/>
</dbReference>
<proteinExistence type="predicted"/>
<dbReference type="InterPro" id="IPR016032">
    <property type="entry name" value="Sig_transdc_resp-reg_C-effctor"/>
</dbReference>
<protein>
    <recommendedName>
        <fullName evidence="1">HTH luxR-type domain-containing protein</fullName>
    </recommendedName>
</protein>
<dbReference type="InterPro" id="IPR036388">
    <property type="entry name" value="WH-like_DNA-bd_sf"/>
</dbReference>
<evidence type="ECO:0000313" key="2">
    <source>
        <dbReference type="EMBL" id="KKN74475.1"/>
    </source>
</evidence>
<dbReference type="GO" id="GO:0003677">
    <property type="term" value="F:DNA binding"/>
    <property type="evidence" value="ECO:0007669"/>
    <property type="project" value="InterPro"/>
</dbReference>
<organism evidence="2">
    <name type="scientific">marine sediment metagenome</name>
    <dbReference type="NCBI Taxonomy" id="412755"/>
    <lineage>
        <taxon>unclassified sequences</taxon>
        <taxon>metagenomes</taxon>
        <taxon>ecological metagenomes</taxon>
    </lineage>
</organism>
<feature type="domain" description="HTH luxR-type" evidence="1">
    <location>
        <begin position="72"/>
        <end position="104"/>
    </location>
</feature>
<dbReference type="SUPFAM" id="SSF46894">
    <property type="entry name" value="C-terminal effector domain of the bipartite response regulators"/>
    <property type="match status" value="1"/>
</dbReference>
<comment type="caution">
    <text evidence="2">The sequence shown here is derived from an EMBL/GenBank/DDBJ whole genome shotgun (WGS) entry which is preliminary data.</text>
</comment>
<dbReference type="Gene3D" id="1.10.10.10">
    <property type="entry name" value="Winged helix-like DNA-binding domain superfamily/Winged helix DNA-binding domain"/>
    <property type="match status" value="1"/>
</dbReference>
<sequence>MAKIKIDRDFTKNRSDRYQHVLVEASCSPDMLAEFSDSRGMSGIINNAFYDEELFDLKDQLRKELWRIIRTKLTKRQCQVIELYAQGLTQIEIAKKLKVNQSSITKSINGNCDYRNGKKVYGGAKKKLRRLAGQDTKIQGILTRMHELQNEKPY</sequence>
<gene>
    <name evidence="2" type="ORF">LCGC14_0389920</name>
</gene>
<dbReference type="AlphaFoldDB" id="A0A0F9SZX2"/>
<evidence type="ECO:0000259" key="1">
    <source>
        <dbReference type="Pfam" id="PF00196"/>
    </source>
</evidence>
<dbReference type="InterPro" id="IPR000792">
    <property type="entry name" value="Tscrpt_reg_LuxR_C"/>
</dbReference>
<dbReference type="EMBL" id="LAZR01000325">
    <property type="protein sequence ID" value="KKN74475.1"/>
    <property type="molecule type" value="Genomic_DNA"/>
</dbReference>
<reference evidence="2" key="1">
    <citation type="journal article" date="2015" name="Nature">
        <title>Complex archaea that bridge the gap between prokaryotes and eukaryotes.</title>
        <authorList>
            <person name="Spang A."/>
            <person name="Saw J.H."/>
            <person name="Jorgensen S.L."/>
            <person name="Zaremba-Niedzwiedzka K."/>
            <person name="Martijn J."/>
            <person name="Lind A.E."/>
            <person name="van Eijk R."/>
            <person name="Schleper C."/>
            <person name="Guy L."/>
            <person name="Ettema T.J."/>
        </authorList>
    </citation>
    <scope>NUCLEOTIDE SEQUENCE</scope>
</reference>
<accession>A0A0F9SZX2</accession>
<name>A0A0F9SZX2_9ZZZZ</name>